<evidence type="ECO:0000313" key="8">
    <source>
        <dbReference type="EMBL" id="SUZ99278.1"/>
    </source>
</evidence>
<dbReference type="AlphaFoldDB" id="A0A381S7I9"/>
<evidence type="ECO:0000256" key="6">
    <source>
        <dbReference type="ARBA" id="ARBA00033409"/>
    </source>
</evidence>
<evidence type="ECO:0000256" key="5">
    <source>
        <dbReference type="ARBA" id="ARBA00023204"/>
    </source>
</evidence>
<dbReference type="GO" id="GO:0006302">
    <property type="term" value="P:double-strand break repair"/>
    <property type="evidence" value="ECO:0007669"/>
    <property type="project" value="TreeGrafter"/>
</dbReference>
<dbReference type="GO" id="GO:0043590">
    <property type="term" value="C:bacterial nucleoid"/>
    <property type="evidence" value="ECO:0007669"/>
    <property type="project" value="TreeGrafter"/>
</dbReference>
<protein>
    <recommendedName>
        <fullName evidence="2">DNA repair protein RecO</fullName>
    </recommendedName>
    <alternativeName>
        <fullName evidence="6">Recombination protein O</fullName>
    </alternativeName>
</protein>
<dbReference type="Gene3D" id="2.40.50.140">
    <property type="entry name" value="Nucleic acid-binding proteins"/>
    <property type="match status" value="1"/>
</dbReference>
<dbReference type="HAMAP" id="MF_00201">
    <property type="entry name" value="RecO"/>
    <property type="match status" value="1"/>
</dbReference>
<dbReference type="EMBL" id="UINC01002687">
    <property type="protein sequence ID" value="SUZ99278.1"/>
    <property type="molecule type" value="Genomic_DNA"/>
</dbReference>
<accession>A0A381S7I9</accession>
<keyword evidence="5" id="KW-0234">DNA repair</keyword>
<evidence type="ECO:0000259" key="7">
    <source>
        <dbReference type="Pfam" id="PF11967"/>
    </source>
</evidence>
<evidence type="ECO:0000256" key="2">
    <source>
        <dbReference type="ARBA" id="ARBA00021310"/>
    </source>
</evidence>
<dbReference type="InterPro" id="IPR042242">
    <property type="entry name" value="RecO_C"/>
</dbReference>
<dbReference type="InterPro" id="IPR022572">
    <property type="entry name" value="DNA_rep/recomb_RecO_N"/>
</dbReference>
<proteinExistence type="inferred from homology"/>
<dbReference type="Gene3D" id="1.20.1440.120">
    <property type="entry name" value="Recombination protein O, C-terminal domain"/>
    <property type="match status" value="1"/>
</dbReference>
<dbReference type="NCBIfam" id="TIGR00613">
    <property type="entry name" value="reco"/>
    <property type="match status" value="1"/>
</dbReference>
<reference evidence="8" key="1">
    <citation type="submission" date="2018-05" db="EMBL/GenBank/DDBJ databases">
        <authorList>
            <person name="Lanie J.A."/>
            <person name="Ng W.-L."/>
            <person name="Kazmierczak K.M."/>
            <person name="Andrzejewski T.M."/>
            <person name="Davidsen T.M."/>
            <person name="Wayne K.J."/>
            <person name="Tettelin H."/>
            <person name="Glass J.I."/>
            <person name="Rusch D."/>
            <person name="Podicherti R."/>
            <person name="Tsui H.-C.T."/>
            <person name="Winkler M.E."/>
        </authorList>
    </citation>
    <scope>NUCLEOTIDE SEQUENCE</scope>
</reference>
<evidence type="ECO:0000256" key="1">
    <source>
        <dbReference type="ARBA" id="ARBA00007452"/>
    </source>
</evidence>
<evidence type="ECO:0000256" key="4">
    <source>
        <dbReference type="ARBA" id="ARBA00023172"/>
    </source>
</evidence>
<dbReference type="Pfam" id="PF02565">
    <property type="entry name" value="RecO_C"/>
    <property type="match status" value="1"/>
</dbReference>
<dbReference type="SUPFAM" id="SSF57863">
    <property type="entry name" value="ArfGap/RecO-like zinc finger"/>
    <property type="match status" value="1"/>
</dbReference>
<keyword evidence="3" id="KW-0227">DNA damage</keyword>
<organism evidence="8">
    <name type="scientific">marine metagenome</name>
    <dbReference type="NCBI Taxonomy" id="408172"/>
    <lineage>
        <taxon>unclassified sequences</taxon>
        <taxon>metagenomes</taxon>
        <taxon>ecological metagenomes</taxon>
    </lineage>
</organism>
<dbReference type="SUPFAM" id="SSF50249">
    <property type="entry name" value="Nucleic acid-binding proteins"/>
    <property type="match status" value="1"/>
</dbReference>
<gene>
    <name evidence="8" type="ORF">METZ01_LOCUS52132</name>
</gene>
<evidence type="ECO:0000256" key="3">
    <source>
        <dbReference type="ARBA" id="ARBA00022763"/>
    </source>
</evidence>
<dbReference type="InterPro" id="IPR037278">
    <property type="entry name" value="ARFGAP/RecO"/>
</dbReference>
<dbReference type="Pfam" id="PF11967">
    <property type="entry name" value="RecO_N"/>
    <property type="match status" value="1"/>
</dbReference>
<sequence>MTGNRVYKTKAIVLKQMPIGETNRIITFYTRSFGKVAAVARGVRRPGSKFGGSLEILNHVQASIARGRSLDNVNECVVIESYQNLRKNLTAIAEGIYIAELVDTFGEDRSPNFSLFDMLLETLSNLDRLEHREFWILWFEFRLLHVSGFLPEFVSCVECGNGLDRTDHVFDPIAGGVLCPDCVNNYGTDQSWNVSVSALTVLRFFQRSLNLNLRSDSSDPYVDDLVDVKAFLRTYMRYIAERDLKSTGFLDLVRFKES</sequence>
<feature type="domain" description="DNA replication/recombination mediator RecO N-terminal" evidence="7">
    <location>
        <begin position="6"/>
        <end position="82"/>
    </location>
</feature>
<dbReference type="PANTHER" id="PTHR33991:SF1">
    <property type="entry name" value="DNA REPAIR PROTEIN RECO"/>
    <property type="match status" value="1"/>
</dbReference>
<dbReference type="GO" id="GO:0006310">
    <property type="term" value="P:DNA recombination"/>
    <property type="evidence" value="ECO:0007669"/>
    <property type="project" value="UniProtKB-KW"/>
</dbReference>
<keyword evidence="4" id="KW-0233">DNA recombination</keyword>
<name>A0A381S7I9_9ZZZZ</name>
<dbReference type="InterPro" id="IPR003717">
    <property type="entry name" value="RecO"/>
</dbReference>
<comment type="similarity">
    <text evidence="1">Belongs to the RecO family.</text>
</comment>
<dbReference type="PANTHER" id="PTHR33991">
    <property type="entry name" value="DNA REPAIR PROTEIN RECO"/>
    <property type="match status" value="1"/>
</dbReference>
<dbReference type="InterPro" id="IPR012340">
    <property type="entry name" value="NA-bd_OB-fold"/>
</dbReference>